<sequence length="217" mass="23849">MRTPLTLSWLLRVSLIINLAVVFFYIRRCPMSIPVLKPSPHNISNLSNLTLTTLPLDLPNVQQAVADLKCSKSQPGSPINLSSRSNFYAGRVISARGPERNNKSVYYLSEADFAPSVFPPFIAVFDGLFKFWYSEEFFKNGGLNNVLTIHHIETVENYLNPNGSHTNVSTNSGTKTTVTKNNSASTTRDTNNGTKNNLTNSTGGNSSFTKNNNGTAK</sequence>
<evidence type="ECO:0000256" key="2">
    <source>
        <dbReference type="SAM" id="Phobius"/>
    </source>
</evidence>
<keyword evidence="2" id="KW-0472">Membrane</keyword>
<gene>
    <name evidence="3" type="ORF">AFUS01_LOCUS36773</name>
</gene>
<keyword evidence="4" id="KW-1185">Reference proteome</keyword>
<feature type="compositionally biased region" description="Polar residues" evidence="1">
    <location>
        <begin position="163"/>
        <end position="189"/>
    </location>
</feature>
<name>A0A8J2L5P9_9HEXA</name>
<feature type="region of interest" description="Disordered" evidence="1">
    <location>
        <begin position="163"/>
        <end position="217"/>
    </location>
</feature>
<dbReference type="Proteomes" id="UP000708208">
    <property type="component" value="Unassembled WGS sequence"/>
</dbReference>
<keyword evidence="2" id="KW-1133">Transmembrane helix</keyword>
<reference evidence="3" key="1">
    <citation type="submission" date="2021-06" db="EMBL/GenBank/DDBJ databases">
        <authorList>
            <person name="Hodson N. C."/>
            <person name="Mongue J. A."/>
            <person name="Jaron S. K."/>
        </authorList>
    </citation>
    <scope>NUCLEOTIDE SEQUENCE</scope>
</reference>
<dbReference type="EMBL" id="CAJVCH010540912">
    <property type="protein sequence ID" value="CAG7826733.1"/>
    <property type="molecule type" value="Genomic_DNA"/>
</dbReference>
<organism evidence="3 4">
    <name type="scientific">Allacma fusca</name>
    <dbReference type="NCBI Taxonomy" id="39272"/>
    <lineage>
        <taxon>Eukaryota</taxon>
        <taxon>Metazoa</taxon>
        <taxon>Ecdysozoa</taxon>
        <taxon>Arthropoda</taxon>
        <taxon>Hexapoda</taxon>
        <taxon>Collembola</taxon>
        <taxon>Symphypleona</taxon>
        <taxon>Sminthuridae</taxon>
        <taxon>Allacma</taxon>
    </lineage>
</organism>
<evidence type="ECO:0000313" key="4">
    <source>
        <dbReference type="Proteomes" id="UP000708208"/>
    </source>
</evidence>
<proteinExistence type="predicted"/>
<protein>
    <submittedName>
        <fullName evidence="3">Uncharacterized protein</fullName>
    </submittedName>
</protein>
<keyword evidence="2" id="KW-0812">Transmembrane</keyword>
<accession>A0A8J2L5P9</accession>
<dbReference type="AlphaFoldDB" id="A0A8J2L5P9"/>
<feature type="compositionally biased region" description="Low complexity" evidence="1">
    <location>
        <begin position="190"/>
        <end position="217"/>
    </location>
</feature>
<feature type="transmembrane region" description="Helical" evidence="2">
    <location>
        <begin position="6"/>
        <end position="26"/>
    </location>
</feature>
<evidence type="ECO:0000313" key="3">
    <source>
        <dbReference type="EMBL" id="CAG7826733.1"/>
    </source>
</evidence>
<comment type="caution">
    <text evidence="3">The sequence shown here is derived from an EMBL/GenBank/DDBJ whole genome shotgun (WGS) entry which is preliminary data.</text>
</comment>
<evidence type="ECO:0000256" key="1">
    <source>
        <dbReference type="SAM" id="MobiDB-lite"/>
    </source>
</evidence>